<dbReference type="EMBL" id="BIXY01000024">
    <property type="protein sequence ID" value="GCF08462.1"/>
    <property type="molecule type" value="Genomic_DNA"/>
</dbReference>
<keyword evidence="3" id="KW-1185">Reference proteome</keyword>
<comment type="cofactor">
    <cofactor evidence="1">
        <name>a divalent metal cation</name>
        <dbReference type="ChEBI" id="CHEBI:60240"/>
    </cofactor>
</comment>
<dbReference type="Proteomes" id="UP000322530">
    <property type="component" value="Unassembled WGS sequence"/>
</dbReference>
<sequence length="506" mass="56362">MASYHNDVTLPPLPGFDIYPSSIVQQDNISYFLVGREDGSRQLAINAPIGASQLAQFEGTSTPSEDGQTTLLLGPLNAHNAQALRNSFDWLRPSVQGLRTGIGLGDRLGLATPGHLRAVREVGHGLVPFPAQQSIREMSRTSRTAQQVMDDALWGIFAEGWRAGFGADADHLKTPQDIDTCLAAGYTFYTFDPGEYVDDRAIQASLDELKQLADQLPWQHLEDTVTELAARYLAQPVQCEDYTISFDETSLLRAAAKYGRAVSHVARMYRHLAQVGTAGNWEVEISVDETTEPTTHAEHVYIASELRRLGVQWISLAPRFVGQFEKGVDYIGDIAAFEDDIRVHAAIARTLGPYKISLHSGSDKFSIYAPAARQTRGVVHLKTAGTSYLEALRTIATLDPELLKEIYAFARQRYTTDRTSYHVSASLERAPELESLNNETLPELLEQFDAREILHVTFGSVLTEKKADGTYLFYNRLMHNLRSNPQAYAADLKAHFLRHIRPFIQE</sequence>
<dbReference type="EC" id="5.1.2.7" evidence="1"/>
<dbReference type="GO" id="GO:0046872">
    <property type="term" value="F:metal ion binding"/>
    <property type="evidence" value="ECO:0007669"/>
    <property type="project" value="UniProtKB-UniRule"/>
</dbReference>
<proteinExistence type="inferred from homology"/>
<protein>
    <recommendedName>
        <fullName evidence="1">Tagaturonate/fructuronate epimerase</fullName>
        <shortName evidence="1">D-TagA/D-FruA epimerase</shortName>
        <ecNumber evidence="1">5.1.2.7</ecNumber>
    </recommendedName>
</protein>
<feature type="binding site" evidence="1">
    <location>
        <position position="326"/>
    </location>
    <ligand>
        <name>a divalent metal cation</name>
        <dbReference type="ChEBI" id="CHEBI:60240"/>
    </ligand>
</feature>
<dbReference type="HAMAP" id="MF_02243">
    <property type="entry name" value="UxaE"/>
    <property type="match status" value="1"/>
</dbReference>
<evidence type="ECO:0000256" key="1">
    <source>
        <dbReference type="HAMAP-Rule" id="MF_02243"/>
    </source>
</evidence>
<feature type="active site" description="Proton acceptor" evidence="1">
    <location>
        <position position="170"/>
    </location>
</feature>
<comment type="function">
    <text evidence="1">Catalyzes the epimerization of D-tagaturonate (D-TagA) to D-fructuronate (D-FruA).</text>
</comment>
<gene>
    <name evidence="1" type="primary">uxaE</name>
    <name evidence="2" type="ORF">KDI_20260</name>
</gene>
<feature type="binding site" evidence="1">
    <location>
        <position position="359"/>
    </location>
    <ligand>
        <name>a divalent metal cation</name>
        <dbReference type="ChEBI" id="CHEBI:60240"/>
    </ligand>
</feature>
<comment type="caution">
    <text evidence="2">The sequence shown here is derived from an EMBL/GenBank/DDBJ whole genome shotgun (WGS) entry which is preliminary data.</text>
</comment>
<keyword evidence="1" id="KW-0413">Isomerase</keyword>
<comment type="similarity">
    <text evidence="1">Belongs to the UxaE family.</text>
</comment>
<organism evidence="2 3">
    <name type="scientific">Dictyobacter arantiisoli</name>
    <dbReference type="NCBI Taxonomy" id="2014874"/>
    <lineage>
        <taxon>Bacteria</taxon>
        <taxon>Bacillati</taxon>
        <taxon>Chloroflexota</taxon>
        <taxon>Ktedonobacteria</taxon>
        <taxon>Ktedonobacterales</taxon>
        <taxon>Dictyobacteraceae</taxon>
        <taxon>Dictyobacter</taxon>
    </lineage>
</organism>
<evidence type="ECO:0000313" key="2">
    <source>
        <dbReference type="EMBL" id="GCF08462.1"/>
    </source>
</evidence>
<dbReference type="InterPro" id="IPR032586">
    <property type="entry name" value="UxaE"/>
</dbReference>
<feature type="binding site" evidence="1">
    <location>
        <position position="171"/>
    </location>
    <ligand>
        <name>a divalent metal cation</name>
        <dbReference type="ChEBI" id="CHEBI:60240"/>
    </ligand>
</feature>
<dbReference type="Pfam" id="PF16257">
    <property type="entry name" value="UxaE"/>
    <property type="match status" value="1"/>
</dbReference>
<keyword evidence="1" id="KW-0479">Metal-binding</keyword>
<dbReference type="RefSeq" id="WP_172632021.1">
    <property type="nucleotide sequence ID" value="NZ_BIXY01000024.1"/>
</dbReference>
<accession>A0A5A5TAL2</accession>
<comment type="catalytic activity">
    <reaction evidence="1">
        <text>keto-D-tagaturonate = keto-D-fructuronate</text>
        <dbReference type="Rhea" id="RHEA:51656"/>
        <dbReference type="ChEBI" id="CHEBI:17886"/>
        <dbReference type="ChEBI" id="CHEBI:59881"/>
        <dbReference type="EC" id="5.1.2.7"/>
    </reaction>
</comment>
<dbReference type="AlphaFoldDB" id="A0A5A5TAL2"/>
<name>A0A5A5TAL2_9CHLR</name>
<dbReference type="GO" id="GO:0016856">
    <property type="term" value="F:racemase and epimerase activity, acting on hydroxy acids and derivatives"/>
    <property type="evidence" value="ECO:0007669"/>
    <property type="project" value="UniProtKB-UniRule"/>
</dbReference>
<feature type="active site" description="Proton donor" evidence="1">
    <location>
        <position position="284"/>
    </location>
</feature>
<reference evidence="2 3" key="1">
    <citation type="submission" date="2019-01" db="EMBL/GenBank/DDBJ databases">
        <title>Draft genome sequence of Dictyobacter sp. Uno17.</title>
        <authorList>
            <person name="Wang C.M."/>
            <person name="Zheng Y."/>
            <person name="Sakai Y."/>
            <person name="Abe K."/>
            <person name="Yokota A."/>
            <person name="Yabe S."/>
        </authorList>
    </citation>
    <scope>NUCLEOTIDE SEQUENCE [LARGE SCALE GENOMIC DNA]</scope>
    <source>
        <strain evidence="2 3">Uno17</strain>
    </source>
</reference>
<evidence type="ECO:0000313" key="3">
    <source>
        <dbReference type="Proteomes" id="UP000322530"/>
    </source>
</evidence>